<dbReference type="Proteomes" id="UP000182658">
    <property type="component" value="Unassembled WGS sequence"/>
</dbReference>
<organism evidence="1 2">
    <name type="scientific">Coniochaeta ligniaria NRRL 30616</name>
    <dbReference type="NCBI Taxonomy" id="1408157"/>
    <lineage>
        <taxon>Eukaryota</taxon>
        <taxon>Fungi</taxon>
        <taxon>Dikarya</taxon>
        <taxon>Ascomycota</taxon>
        <taxon>Pezizomycotina</taxon>
        <taxon>Sordariomycetes</taxon>
        <taxon>Sordariomycetidae</taxon>
        <taxon>Coniochaetales</taxon>
        <taxon>Coniochaetaceae</taxon>
        <taxon>Coniochaeta</taxon>
    </lineage>
</organism>
<name>A0A1J7J577_9PEZI</name>
<accession>A0A1J7J577</accession>
<proteinExistence type="predicted"/>
<dbReference type="InParanoid" id="A0A1J7J577"/>
<evidence type="ECO:0000313" key="1">
    <source>
        <dbReference type="EMBL" id="OIW24300.1"/>
    </source>
</evidence>
<reference evidence="1 2" key="1">
    <citation type="submission" date="2016-10" db="EMBL/GenBank/DDBJ databases">
        <title>Draft genome sequence of Coniochaeta ligniaria NRRL30616, a lignocellulolytic fungus for bioabatement of inhibitors in plant biomass hydrolysates.</title>
        <authorList>
            <consortium name="DOE Joint Genome Institute"/>
            <person name="Jimenez D.J."/>
            <person name="Hector R.E."/>
            <person name="Riley R."/>
            <person name="Sun H."/>
            <person name="Grigoriev I.V."/>
            <person name="Van Elsas J.D."/>
            <person name="Nichols N.N."/>
        </authorList>
    </citation>
    <scope>NUCLEOTIDE SEQUENCE [LARGE SCALE GENOMIC DNA]</scope>
    <source>
        <strain evidence="1 2">NRRL 30616</strain>
    </source>
</reference>
<gene>
    <name evidence="1" type="ORF">CONLIGDRAFT_685918</name>
</gene>
<sequence>MAYQELLYTFTARPEPEIQILSSLDTSMSLALIWWDSYLITQRFGQDPAVITTNLTQGKLHISDVAHNGNPDLMHFGIFVQKQGRYARSMRILDDNAGHSGKT</sequence>
<keyword evidence="2" id="KW-1185">Reference proteome</keyword>
<evidence type="ECO:0000313" key="2">
    <source>
        <dbReference type="Proteomes" id="UP000182658"/>
    </source>
</evidence>
<dbReference type="AlphaFoldDB" id="A0A1J7J577"/>
<protein>
    <submittedName>
        <fullName evidence="1">Uncharacterized protein</fullName>
    </submittedName>
</protein>
<dbReference type="EMBL" id="KV875104">
    <property type="protein sequence ID" value="OIW24300.1"/>
    <property type="molecule type" value="Genomic_DNA"/>
</dbReference>